<keyword evidence="1" id="KW-0175">Coiled coil</keyword>
<keyword evidence="3" id="KW-1185">Reference proteome</keyword>
<organism evidence="2 3">
    <name type="scientific">Pseudocohnilembus persalinus</name>
    <name type="common">Ciliate</name>
    <dbReference type="NCBI Taxonomy" id="266149"/>
    <lineage>
        <taxon>Eukaryota</taxon>
        <taxon>Sar</taxon>
        <taxon>Alveolata</taxon>
        <taxon>Ciliophora</taxon>
        <taxon>Intramacronucleata</taxon>
        <taxon>Oligohymenophorea</taxon>
        <taxon>Scuticociliatia</taxon>
        <taxon>Philasterida</taxon>
        <taxon>Pseudocohnilembidae</taxon>
        <taxon>Pseudocohnilembus</taxon>
    </lineage>
</organism>
<evidence type="ECO:0000256" key="1">
    <source>
        <dbReference type="SAM" id="Coils"/>
    </source>
</evidence>
<name>A0A0V0R8W9_PSEPJ</name>
<dbReference type="InterPro" id="IPR011009">
    <property type="entry name" value="Kinase-like_dom_sf"/>
</dbReference>
<protein>
    <submittedName>
        <fullName evidence="2">Protein kinase-like domain</fullName>
    </submittedName>
</protein>
<dbReference type="GO" id="GO:0016301">
    <property type="term" value="F:kinase activity"/>
    <property type="evidence" value="ECO:0007669"/>
    <property type="project" value="UniProtKB-KW"/>
</dbReference>
<dbReference type="EMBL" id="LDAU01000014">
    <property type="protein sequence ID" value="KRX10882.1"/>
    <property type="molecule type" value="Genomic_DNA"/>
</dbReference>
<proteinExistence type="predicted"/>
<reference evidence="2 3" key="1">
    <citation type="journal article" date="2015" name="Sci. Rep.">
        <title>Genome of the facultative scuticociliatosis pathogen Pseudocohnilembus persalinus provides insight into its virulence through horizontal gene transfer.</title>
        <authorList>
            <person name="Xiong J."/>
            <person name="Wang G."/>
            <person name="Cheng J."/>
            <person name="Tian M."/>
            <person name="Pan X."/>
            <person name="Warren A."/>
            <person name="Jiang C."/>
            <person name="Yuan D."/>
            <person name="Miao W."/>
        </authorList>
    </citation>
    <scope>NUCLEOTIDE SEQUENCE [LARGE SCALE GENOMIC DNA]</scope>
    <source>
        <strain evidence="2">36N120E</strain>
    </source>
</reference>
<comment type="caution">
    <text evidence="2">The sequence shown here is derived from an EMBL/GenBank/DDBJ whole genome shotgun (WGS) entry which is preliminary data.</text>
</comment>
<evidence type="ECO:0000313" key="2">
    <source>
        <dbReference type="EMBL" id="KRX10882.1"/>
    </source>
</evidence>
<keyword evidence="2" id="KW-0808">Transferase</keyword>
<dbReference type="AlphaFoldDB" id="A0A0V0R8W9"/>
<accession>A0A0V0R8W9</accession>
<gene>
    <name evidence="2" type="ORF">PPERSA_12164</name>
</gene>
<dbReference type="Proteomes" id="UP000054937">
    <property type="component" value="Unassembled WGS sequence"/>
</dbReference>
<keyword evidence="2" id="KW-0418">Kinase</keyword>
<dbReference type="InParanoid" id="A0A0V0R8W9"/>
<feature type="coiled-coil region" evidence="1">
    <location>
        <begin position="204"/>
        <end position="231"/>
    </location>
</feature>
<dbReference type="SUPFAM" id="SSF56112">
    <property type="entry name" value="Protein kinase-like (PK-like)"/>
    <property type="match status" value="1"/>
</dbReference>
<evidence type="ECO:0000313" key="3">
    <source>
        <dbReference type="Proteomes" id="UP000054937"/>
    </source>
</evidence>
<dbReference type="Gene3D" id="1.10.510.10">
    <property type="entry name" value="Transferase(Phosphotransferase) domain 1"/>
    <property type="match status" value="1"/>
</dbReference>
<sequence>MEFLIKYIEKLGFPEKKNWENGYEFLRSRNVQLPSQNEFQSQIENTYKKCTVESLKVIFKMVIFNPELRWSSEQLLKYWLMQNQKEYYQKSVGEQKTQITQDSIDGQLKYQDILKFKQFEENSKNLGIMSSSISQNDWQQKQEYGQKDTNKQQKYNENFYDNLSISKENSLQPSLSKVIQQDSNDSGQLEMSQYEVNEKDLEIFNQYLSEIQGYENEFDDTSNQNQKLQNVKIQDYVTNFKKKKTLGEFELEGLEDIICSG</sequence>